<comment type="caution">
    <text evidence="8">The sequence shown here is derived from an EMBL/GenBank/DDBJ whole genome shotgun (WGS) entry which is preliminary data.</text>
</comment>
<evidence type="ECO:0000256" key="1">
    <source>
        <dbReference type="ARBA" id="ARBA00004141"/>
    </source>
</evidence>
<dbReference type="InterPro" id="IPR000515">
    <property type="entry name" value="MetI-like"/>
</dbReference>
<reference evidence="8 9" key="1">
    <citation type="submission" date="2020-01" db="EMBL/GenBank/DDBJ databases">
        <title>Paenibacillus soybeanensis sp. nov. isolated from the nodules of soybean (Glycine max(L.) Merr).</title>
        <authorList>
            <person name="Wang H."/>
        </authorList>
    </citation>
    <scope>NUCLEOTIDE SEQUENCE [LARGE SCALE GENOMIC DNA]</scope>
    <source>
        <strain evidence="8 9">T1</strain>
    </source>
</reference>
<keyword evidence="5 6" id="KW-0472">Membrane</keyword>
<dbReference type="Pfam" id="PF00528">
    <property type="entry name" value="BPD_transp_1"/>
    <property type="match status" value="1"/>
</dbReference>
<evidence type="ECO:0000256" key="5">
    <source>
        <dbReference type="ARBA" id="ARBA00023136"/>
    </source>
</evidence>
<dbReference type="RefSeq" id="WP_161741585.1">
    <property type="nucleotide sequence ID" value="NZ_JAAAMV010000002.1"/>
</dbReference>
<comment type="subcellular location">
    <subcellularLocation>
        <location evidence="6">Cell membrane</location>
        <topology evidence="6">Multi-pass membrane protein</topology>
    </subcellularLocation>
    <subcellularLocation>
        <location evidence="1">Membrane</location>
        <topology evidence="1">Multi-pass membrane protein</topology>
    </subcellularLocation>
</comment>
<feature type="transmembrane region" description="Helical" evidence="6">
    <location>
        <begin position="80"/>
        <end position="107"/>
    </location>
</feature>
<dbReference type="PANTHER" id="PTHR43839">
    <property type="entry name" value="OPPC IN A BINDING PROTEIN-DEPENDENT TRANSPORT SYSTEM"/>
    <property type="match status" value="1"/>
</dbReference>
<accession>A0ABW9XKR3</accession>
<evidence type="ECO:0000256" key="4">
    <source>
        <dbReference type="ARBA" id="ARBA00022989"/>
    </source>
</evidence>
<organism evidence="8 9">
    <name type="scientific">Paenibacillus glycinis</name>
    <dbReference type="NCBI Taxonomy" id="2697035"/>
    <lineage>
        <taxon>Bacteria</taxon>
        <taxon>Bacillati</taxon>
        <taxon>Bacillota</taxon>
        <taxon>Bacilli</taxon>
        <taxon>Bacillales</taxon>
        <taxon>Paenibacillaceae</taxon>
        <taxon>Paenibacillus</taxon>
    </lineage>
</organism>
<dbReference type="PROSITE" id="PS50928">
    <property type="entry name" value="ABC_TM1"/>
    <property type="match status" value="1"/>
</dbReference>
<name>A0ABW9XKR3_9BACL</name>
<gene>
    <name evidence="8" type="ORF">GT019_04645</name>
</gene>
<comment type="similarity">
    <text evidence="6">Belongs to the binding-protein-dependent transport system permease family.</text>
</comment>
<evidence type="ECO:0000259" key="7">
    <source>
        <dbReference type="PROSITE" id="PS50928"/>
    </source>
</evidence>
<dbReference type="Proteomes" id="UP000665561">
    <property type="component" value="Unassembled WGS sequence"/>
</dbReference>
<keyword evidence="2 6" id="KW-0813">Transport</keyword>
<evidence type="ECO:0000256" key="2">
    <source>
        <dbReference type="ARBA" id="ARBA00022448"/>
    </source>
</evidence>
<feature type="transmembrane region" description="Helical" evidence="6">
    <location>
        <begin position="119"/>
        <end position="139"/>
    </location>
</feature>
<dbReference type="SUPFAM" id="SSF161098">
    <property type="entry name" value="MetI-like"/>
    <property type="match status" value="1"/>
</dbReference>
<protein>
    <submittedName>
        <fullName evidence="8">ABC transporter permease subunit</fullName>
    </submittedName>
</protein>
<dbReference type="EMBL" id="JAAAMV010000002">
    <property type="protein sequence ID" value="NBD23151.1"/>
    <property type="molecule type" value="Genomic_DNA"/>
</dbReference>
<keyword evidence="9" id="KW-1185">Reference proteome</keyword>
<sequence>MNKTLFAGLFITLVIMAAALFGKYFAPHDLNESQQVSYHVDPNGESTLIVPPTPPSGDYPFGTDKYGYDMMAKLLAGAPYTIFGSIGVAFARLAIGGTLGLMLGFFGQPKKCREGRFSIWNLLNGIPIFIIVWMIMIGITMNPLTSTLKMTLILTVVLALAGIPSVASTMREKAMVLREKQFVLSAKSIGASPWTIVRTHIFPHMKESFIILFVQEIVIVLGLFGQLAIFDIFLGGTKMTFDPVEYSSLTNEWSGLIGAARDNVYMYQWVLFIPLAAYILFILGFHLISVGLEQLYRKRFAKVSQI</sequence>
<feature type="domain" description="ABC transmembrane type-1" evidence="7">
    <location>
        <begin position="82"/>
        <end position="289"/>
    </location>
</feature>
<dbReference type="PANTHER" id="PTHR43839:SF3">
    <property type="entry name" value="OLIGOPEPTIDE ABC TRANSPORTER, PERMEASE PROTEIN"/>
    <property type="match status" value="1"/>
</dbReference>
<evidence type="ECO:0000313" key="9">
    <source>
        <dbReference type="Proteomes" id="UP000665561"/>
    </source>
</evidence>
<evidence type="ECO:0000313" key="8">
    <source>
        <dbReference type="EMBL" id="NBD23151.1"/>
    </source>
</evidence>
<evidence type="ECO:0000256" key="3">
    <source>
        <dbReference type="ARBA" id="ARBA00022692"/>
    </source>
</evidence>
<evidence type="ECO:0000256" key="6">
    <source>
        <dbReference type="RuleBase" id="RU363032"/>
    </source>
</evidence>
<keyword evidence="3 6" id="KW-0812">Transmembrane</keyword>
<dbReference type="Gene3D" id="1.10.3720.10">
    <property type="entry name" value="MetI-like"/>
    <property type="match status" value="1"/>
</dbReference>
<keyword evidence="4 6" id="KW-1133">Transmembrane helix</keyword>
<feature type="transmembrane region" description="Helical" evidence="6">
    <location>
        <begin position="151"/>
        <end position="170"/>
    </location>
</feature>
<dbReference type="InterPro" id="IPR035906">
    <property type="entry name" value="MetI-like_sf"/>
</dbReference>
<dbReference type="CDD" id="cd06261">
    <property type="entry name" value="TM_PBP2"/>
    <property type="match status" value="1"/>
</dbReference>
<feature type="transmembrane region" description="Helical" evidence="6">
    <location>
        <begin position="269"/>
        <end position="292"/>
    </location>
</feature>
<proteinExistence type="inferred from homology"/>
<feature type="transmembrane region" description="Helical" evidence="6">
    <location>
        <begin position="209"/>
        <end position="234"/>
    </location>
</feature>